<dbReference type="Proteomes" id="UP000820818">
    <property type="component" value="Linkage Group LG8"/>
</dbReference>
<proteinExistence type="predicted"/>
<keyword evidence="2" id="KW-1185">Reference proteome</keyword>
<evidence type="ECO:0000313" key="2">
    <source>
        <dbReference type="Proteomes" id="UP000820818"/>
    </source>
</evidence>
<evidence type="ECO:0000313" key="1">
    <source>
        <dbReference type="EMBL" id="KAI9555057.1"/>
    </source>
</evidence>
<dbReference type="EMBL" id="WJBH02000008">
    <property type="protein sequence ID" value="KAI9555057.1"/>
    <property type="molecule type" value="Genomic_DNA"/>
</dbReference>
<reference evidence="1 2" key="1">
    <citation type="submission" date="2022-05" db="EMBL/GenBank/DDBJ databases">
        <title>A multi-omics perspective on studying reproductive biology in Daphnia sinensis.</title>
        <authorList>
            <person name="Jia J."/>
        </authorList>
    </citation>
    <scope>NUCLEOTIDE SEQUENCE [LARGE SCALE GENOMIC DNA]</scope>
    <source>
        <strain evidence="1 2">WSL</strain>
    </source>
</reference>
<comment type="caution">
    <text evidence="1">The sequence shown here is derived from an EMBL/GenBank/DDBJ whole genome shotgun (WGS) entry which is preliminary data.</text>
</comment>
<gene>
    <name evidence="1" type="ORF">GHT06_020357</name>
</gene>
<name>A0AAD5KLB8_9CRUS</name>
<accession>A0AAD5KLB8</accession>
<sequence>MSLAPSNQQKNAAVAYVRPNLTLTIAGTTDLNFSLCPRTMASPATEIIEAEDDPIGCFPDELRTLQRAKPIRLESRLRKLAVYLDCTGIIGVGGRLENAHISPEVRHPAVLDPKHPLTKLFIARRRFLLLTEEPTERSPKFVPVIGC</sequence>
<protein>
    <submittedName>
        <fullName evidence="1">Pao retrotransposon peptidase</fullName>
    </submittedName>
</protein>
<organism evidence="1 2">
    <name type="scientific">Daphnia sinensis</name>
    <dbReference type="NCBI Taxonomy" id="1820382"/>
    <lineage>
        <taxon>Eukaryota</taxon>
        <taxon>Metazoa</taxon>
        <taxon>Ecdysozoa</taxon>
        <taxon>Arthropoda</taxon>
        <taxon>Crustacea</taxon>
        <taxon>Branchiopoda</taxon>
        <taxon>Diplostraca</taxon>
        <taxon>Cladocera</taxon>
        <taxon>Anomopoda</taxon>
        <taxon>Daphniidae</taxon>
        <taxon>Daphnia</taxon>
        <taxon>Daphnia similis group</taxon>
    </lineage>
</organism>
<dbReference type="AlphaFoldDB" id="A0AAD5KLB8"/>